<gene>
    <name evidence="2" type="ORF">RT723_06435</name>
</gene>
<dbReference type="Pfam" id="PF19834">
    <property type="entry name" value="DUF6314"/>
    <property type="match status" value="1"/>
</dbReference>
<accession>A0ABU3QZ03</accession>
<dbReference type="EMBL" id="JAWCUA010000005">
    <property type="protein sequence ID" value="MDU0112645.1"/>
    <property type="molecule type" value="Genomic_DNA"/>
</dbReference>
<name>A0ABU3QZ03_9GAMM</name>
<dbReference type="InterPro" id="IPR045632">
    <property type="entry name" value="DUF6314"/>
</dbReference>
<sequence>MPTEMRARVLADFEGTWDLTRQITHADGTEARFDGQAVWAPDGQGLRYTETGRLQMAQGVAMQAERRYQWGLDLDVYFEDGRFFHRVPRARWRGRALV</sequence>
<feature type="domain" description="DUF6314" evidence="1">
    <location>
        <begin position="13"/>
        <end position="88"/>
    </location>
</feature>
<evidence type="ECO:0000313" key="3">
    <source>
        <dbReference type="Proteomes" id="UP001257914"/>
    </source>
</evidence>
<proteinExistence type="predicted"/>
<evidence type="ECO:0000313" key="2">
    <source>
        <dbReference type="EMBL" id="MDU0112645.1"/>
    </source>
</evidence>
<evidence type="ECO:0000259" key="1">
    <source>
        <dbReference type="Pfam" id="PF19834"/>
    </source>
</evidence>
<protein>
    <submittedName>
        <fullName evidence="2">DUF6314 family protein</fullName>
    </submittedName>
</protein>
<reference evidence="2 3" key="1">
    <citation type="submission" date="2023-10" db="EMBL/GenBank/DDBJ databases">
        <title>Psychrosphaera aquimaarina strain SW33 isolated from seawater.</title>
        <authorList>
            <person name="Bayburt H."/>
            <person name="Kim J.M."/>
            <person name="Choi B.J."/>
            <person name="Jeon C.O."/>
        </authorList>
    </citation>
    <scope>NUCLEOTIDE SEQUENCE [LARGE SCALE GENOMIC DNA]</scope>
    <source>
        <strain evidence="2 3">KCTC 52743</strain>
    </source>
</reference>
<keyword evidence="3" id="KW-1185">Reference proteome</keyword>
<comment type="caution">
    <text evidence="2">The sequence shown here is derived from an EMBL/GenBank/DDBJ whole genome shotgun (WGS) entry which is preliminary data.</text>
</comment>
<dbReference type="RefSeq" id="WP_315946359.1">
    <property type="nucleotide sequence ID" value="NZ_JAWCUA010000005.1"/>
</dbReference>
<organism evidence="2 3">
    <name type="scientific">Psychrosphaera aquimarina</name>
    <dbReference type="NCBI Taxonomy" id="2044854"/>
    <lineage>
        <taxon>Bacteria</taxon>
        <taxon>Pseudomonadati</taxon>
        <taxon>Pseudomonadota</taxon>
        <taxon>Gammaproteobacteria</taxon>
        <taxon>Alteromonadales</taxon>
        <taxon>Pseudoalteromonadaceae</taxon>
        <taxon>Psychrosphaera</taxon>
    </lineage>
</organism>
<dbReference type="Proteomes" id="UP001257914">
    <property type="component" value="Unassembled WGS sequence"/>
</dbReference>